<sequence>MKKFNYVIAIVVVIGAWLILYSNPDGYAMFDEFTYSSVDSDGFNLYTKSNYLDFIGGKLVLSYTLFCFSKIGADIVNYNRKLPIYMERNFLNDLAYLIFIKLGLINVIGGIIGGAIGFAFLGHFLRDLTGEGNTLIFGNTIVLVLATLVFLLGNFIVKMLEKINND</sequence>
<feature type="transmembrane region" description="Helical" evidence="1">
    <location>
        <begin position="7"/>
        <end position="24"/>
    </location>
</feature>
<organism evidence="2 3">
    <name type="scientific">Fusobacterium nucleatum subsp. polymorphum</name>
    <name type="common">Fusobacterium polymorphum</name>
    <dbReference type="NCBI Taxonomy" id="76857"/>
    <lineage>
        <taxon>Bacteria</taxon>
        <taxon>Fusobacteriati</taxon>
        <taxon>Fusobacteriota</taxon>
        <taxon>Fusobacteriia</taxon>
        <taxon>Fusobacteriales</taxon>
        <taxon>Fusobacteriaceae</taxon>
        <taxon>Fusobacterium</taxon>
    </lineage>
</organism>
<feature type="transmembrane region" description="Helical" evidence="1">
    <location>
        <begin position="136"/>
        <end position="157"/>
    </location>
</feature>
<protein>
    <submittedName>
        <fullName evidence="2">Uncharacterized protein</fullName>
    </submittedName>
</protein>
<dbReference type="AlphaFoldDB" id="A0A2B7YJH9"/>
<keyword evidence="1" id="KW-1133">Transmembrane helix</keyword>
<accession>A0A2B7YJH9</accession>
<dbReference type="Proteomes" id="UP000222862">
    <property type="component" value="Unassembled WGS sequence"/>
</dbReference>
<dbReference type="EMBL" id="NJGI01000004">
    <property type="protein sequence ID" value="PGH21221.1"/>
    <property type="molecule type" value="Genomic_DNA"/>
</dbReference>
<reference evidence="2 3" key="1">
    <citation type="submission" date="2017-06" db="EMBL/GenBank/DDBJ databases">
        <title>Genome sequencing of Fusobacterium nucleatum subsp. polymorphum KCOM 1232 (=ChDC F37).</title>
        <authorList>
            <person name="Kook J.-K."/>
            <person name="Park S.-N."/>
            <person name="Lim Y.K."/>
            <person name="Roh H."/>
        </authorList>
    </citation>
    <scope>NUCLEOTIDE SEQUENCE [LARGE SCALE GENOMIC DNA]</scope>
    <source>
        <strain evidence="3">KCOM 1232 ( ChDC F37)</strain>
    </source>
</reference>
<proteinExistence type="predicted"/>
<keyword evidence="1" id="KW-0812">Transmembrane</keyword>
<feature type="transmembrane region" description="Helical" evidence="1">
    <location>
        <begin position="54"/>
        <end position="73"/>
    </location>
</feature>
<name>A0A2B7YJH9_FUSNP</name>
<evidence type="ECO:0000313" key="3">
    <source>
        <dbReference type="Proteomes" id="UP000222862"/>
    </source>
</evidence>
<evidence type="ECO:0000256" key="1">
    <source>
        <dbReference type="SAM" id="Phobius"/>
    </source>
</evidence>
<gene>
    <name evidence="2" type="ORF">RN96_09490</name>
</gene>
<dbReference type="RefSeq" id="WP_098703206.1">
    <property type="nucleotide sequence ID" value="NZ_NJGI01000004.1"/>
</dbReference>
<feature type="transmembrane region" description="Helical" evidence="1">
    <location>
        <begin position="94"/>
        <end position="124"/>
    </location>
</feature>
<keyword evidence="1" id="KW-0472">Membrane</keyword>
<evidence type="ECO:0000313" key="2">
    <source>
        <dbReference type="EMBL" id="PGH21221.1"/>
    </source>
</evidence>
<comment type="caution">
    <text evidence="2">The sequence shown here is derived from an EMBL/GenBank/DDBJ whole genome shotgun (WGS) entry which is preliminary data.</text>
</comment>